<dbReference type="CDD" id="cd11614">
    <property type="entry name" value="SAF_CpaB_FlgA_like"/>
    <property type="match status" value="1"/>
</dbReference>
<dbReference type="SMART" id="SM00858">
    <property type="entry name" value="SAF"/>
    <property type="match status" value="1"/>
</dbReference>
<dbReference type="EMBL" id="SWCI01000015">
    <property type="protein sequence ID" value="TKB47265.1"/>
    <property type="molecule type" value="Genomic_DNA"/>
</dbReference>
<comment type="similarity">
    <text evidence="2 7">Belongs to the FlgA family.</text>
</comment>
<dbReference type="InterPro" id="IPR041231">
    <property type="entry name" value="FlgA_N"/>
</dbReference>
<sequence length="225" mass="24724">MKLYIFIFSLLLSVSALGDTSLDRIEAAAEQYAQGVLEVPEGARLLVSASELDRRRHFDSCDTPLQAQAPSTREGARYMTVKISCDTPKPWLVYVPVQIAVEYPVMVAKMTLGPDTLLDESMVALRYVNNSSLRGNYFSSPDELNGARLKRRASAGQVITRRNVCLVCKGNPVTIEANNDHLSIRTSGTAMGSGSQGDPIRVQNNRSKRMVDAYVIGIGQVRVKM</sequence>
<dbReference type="InterPro" id="IPR017585">
    <property type="entry name" value="SAF_FlgA"/>
</dbReference>
<dbReference type="Pfam" id="PF17656">
    <property type="entry name" value="ChapFlgA_N"/>
    <property type="match status" value="1"/>
</dbReference>
<proteinExistence type="inferred from homology"/>
<keyword evidence="9" id="KW-0282">Flagellum</keyword>
<evidence type="ECO:0000313" key="9">
    <source>
        <dbReference type="EMBL" id="TKB47265.1"/>
    </source>
</evidence>
<evidence type="ECO:0000256" key="4">
    <source>
        <dbReference type="ARBA" id="ARBA00022729"/>
    </source>
</evidence>
<comment type="subcellular location">
    <subcellularLocation>
        <location evidence="1 7">Periplasm</location>
    </subcellularLocation>
</comment>
<comment type="caution">
    <text evidence="9">The sequence shown here is derived from an EMBL/GenBank/DDBJ whole genome shotgun (WGS) entry which is preliminary data.</text>
</comment>
<dbReference type="Proteomes" id="UP000305674">
    <property type="component" value="Unassembled WGS sequence"/>
</dbReference>
<evidence type="ECO:0000256" key="6">
    <source>
        <dbReference type="ARBA" id="ARBA00025643"/>
    </source>
</evidence>
<dbReference type="Pfam" id="PF13144">
    <property type="entry name" value="ChapFlgA"/>
    <property type="match status" value="1"/>
</dbReference>
<dbReference type="Gene3D" id="2.30.30.760">
    <property type="match status" value="1"/>
</dbReference>
<evidence type="ECO:0000256" key="7">
    <source>
        <dbReference type="RuleBase" id="RU362063"/>
    </source>
</evidence>
<dbReference type="PANTHER" id="PTHR36307">
    <property type="entry name" value="FLAGELLA BASAL BODY P-RING FORMATION PROTEIN FLGA"/>
    <property type="match status" value="1"/>
</dbReference>
<evidence type="ECO:0000256" key="3">
    <source>
        <dbReference type="ARBA" id="ARBA00014754"/>
    </source>
</evidence>
<dbReference type="InterPro" id="IPR039246">
    <property type="entry name" value="Flagellar_FlgA"/>
</dbReference>
<dbReference type="NCBIfam" id="TIGR03170">
    <property type="entry name" value="flgA_cterm"/>
    <property type="match status" value="1"/>
</dbReference>
<keyword evidence="4 7" id="KW-0732">Signal</keyword>
<dbReference type="GO" id="GO:0042597">
    <property type="term" value="C:periplasmic space"/>
    <property type="evidence" value="ECO:0007669"/>
    <property type="project" value="UniProtKB-SubCell"/>
</dbReference>
<dbReference type="OrthoDB" id="5729023at2"/>
<evidence type="ECO:0000256" key="2">
    <source>
        <dbReference type="ARBA" id="ARBA00010474"/>
    </source>
</evidence>
<evidence type="ECO:0000313" key="10">
    <source>
        <dbReference type="Proteomes" id="UP000305674"/>
    </source>
</evidence>
<dbReference type="AlphaFoldDB" id="A0A4U1B9C5"/>
<comment type="function">
    <text evidence="6 7">Involved in the assembly process of the P-ring formation. It may associate with FlgF on the rod constituting a structure essential for the P-ring assembly or may act as a modulator protein for the P-ring assembly.</text>
</comment>
<keyword evidence="5 7" id="KW-0574">Periplasm</keyword>
<feature type="signal peptide" evidence="7">
    <location>
        <begin position="1"/>
        <end position="18"/>
    </location>
</feature>
<dbReference type="Gene3D" id="3.90.1210.10">
    <property type="entry name" value="Antifreeze-like/N-acetylneuraminic acid synthase C-terminal domain"/>
    <property type="match status" value="1"/>
</dbReference>
<evidence type="ECO:0000256" key="5">
    <source>
        <dbReference type="ARBA" id="ARBA00022764"/>
    </source>
</evidence>
<keyword evidence="7" id="KW-1005">Bacterial flagellum biogenesis</keyword>
<dbReference type="InterPro" id="IPR013974">
    <property type="entry name" value="SAF"/>
</dbReference>
<evidence type="ECO:0000259" key="8">
    <source>
        <dbReference type="SMART" id="SM00858"/>
    </source>
</evidence>
<feature type="chain" id="PRO_5021036617" description="Flagella basal body P-ring formation protein FlgA" evidence="7">
    <location>
        <begin position="19"/>
        <end position="225"/>
    </location>
</feature>
<gene>
    <name evidence="9" type="primary">flgA</name>
    <name evidence="9" type="ORF">FCL40_16310</name>
</gene>
<organism evidence="9 10">
    <name type="scientific">Ferrimonas sediminicola</name>
    <dbReference type="NCBI Taxonomy" id="2569538"/>
    <lineage>
        <taxon>Bacteria</taxon>
        <taxon>Pseudomonadati</taxon>
        <taxon>Pseudomonadota</taxon>
        <taxon>Gammaproteobacteria</taxon>
        <taxon>Alteromonadales</taxon>
        <taxon>Ferrimonadaceae</taxon>
        <taxon>Ferrimonas</taxon>
    </lineage>
</organism>
<keyword evidence="9" id="KW-0969">Cilium</keyword>
<evidence type="ECO:0000256" key="1">
    <source>
        <dbReference type="ARBA" id="ARBA00004418"/>
    </source>
</evidence>
<dbReference type="PANTHER" id="PTHR36307:SF1">
    <property type="entry name" value="FLAGELLA BASAL BODY P-RING FORMATION PROTEIN FLGA"/>
    <property type="match status" value="1"/>
</dbReference>
<accession>A0A4U1B9C5</accession>
<protein>
    <recommendedName>
        <fullName evidence="3 7">Flagella basal body P-ring formation protein FlgA</fullName>
    </recommendedName>
</protein>
<dbReference type="RefSeq" id="WP_136854369.1">
    <property type="nucleotide sequence ID" value="NZ_SWCI01000015.1"/>
</dbReference>
<dbReference type="GO" id="GO:0044780">
    <property type="term" value="P:bacterial-type flagellum assembly"/>
    <property type="evidence" value="ECO:0007669"/>
    <property type="project" value="InterPro"/>
</dbReference>
<feature type="domain" description="SAF" evidence="8">
    <location>
        <begin position="103"/>
        <end position="165"/>
    </location>
</feature>
<keyword evidence="10" id="KW-1185">Reference proteome</keyword>
<reference evidence="9 10" key="1">
    <citation type="submission" date="2019-04" db="EMBL/GenBank/DDBJ databases">
        <authorList>
            <person name="Hwang J.C."/>
        </authorList>
    </citation>
    <scope>NUCLEOTIDE SEQUENCE [LARGE SCALE GENOMIC DNA]</scope>
    <source>
        <strain evidence="9 10">IMCC35001</strain>
    </source>
</reference>
<keyword evidence="9" id="KW-0966">Cell projection</keyword>
<name>A0A4U1B9C5_9GAMM</name>